<reference evidence="4 5" key="1">
    <citation type="submission" date="2016-03" db="EMBL/GenBank/DDBJ databases">
        <authorList>
            <person name="Ploux O."/>
        </authorList>
    </citation>
    <scope>NUCLEOTIDE SEQUENCE [LARGE SCALE GENOMIC DNA]</scope>
    <source>
        <strain evidence="4 5">UAMH 11012</strain>
    </source>
</reference>
<name>A0A1L7XFF5_9HELO</name>
<feature type="chain" id="PRO_5012273283" description="C2H2-type domain-containing protein" evidence="3">
    <location>
        <begin position="20"/>
        <end position="352"/>
    </location>
</feature>
<dbReference type="Proteomes" id="UP000184330">
    <property type="component" value="Unassembled WGS sequence"/>
</dbReference>
<feature type="signal peptide" evidence="3">
    <location>
        <begin position="1"/>
        <end position="19"/>
    </location>
</feature>
<protein>
    <recommendedName>
        <fullName evidence="6">C2H2-type domain-containing protein</fullName>
    </recommendedName>
</protein>
<evidence type="ECO:0000256" key="2">
    <source>
        <dbReference type="SAM" id="MobiDB-lite"/>
    </source>
</evidence>
<evidence type="ECO:0008006" key="6">
    <source>
        <dbReference type="Google" id="ProtNLM"/>
    </source>
</evidence>
<organism evidence="4 5">
    <name type="scientific">Phialocephala subalpina</name>
    <dbReference type="NCBI Taxonomy" id="576137"/>
    <lineage>
        <taxon>Eukaryota</taxon>
        <taxon>Fungi</taxon>
        <taxon>Dikarya</taxon>
        <taxon>Ascomycota</taxon>
        <taxon>Pezizomycotina</taxon>
        <taxon>Leotiomycetes</taxon>
        <taxon>Helotiales</taxon>
        <taxon>Mollisiaceae</taxon>
        <taxon>Phialocephala</taxon>
        <taxon>Phialocephala fortinii species complex</taxon>
    </lineage>
</organism>
<proteinExistence type="predicted"/>
<dbReference type="Gene3D" id="3.30.160.60">
    <property type="entry name" value="Classic Zinc Finger"/>
    <property type="match status" value="1"/>
</dbReference>
<dbReference type="EMBL" id="FJOG01000024">
    <property type="protein sequence ID" value="CZR63763.1"/>
    <property type="molecule type" value="Genomic_DNA"/>
</dbReference>
<dbReference type="AlphaFoldDB" id="A0A1L7XFF5"/>
<gene>
    <name evidence="4" type="ORF">PAC_13660</name>
</gene>
<sequence length="352" mass="39485">MKHMNPTVLLLLQIEPSLAWFDNPYNSSRDDSDGQLSVETGNDHVPGPILSIPTHLLFDPNEEDYSTIPILGLEPALEQTGNDALPQWNSSINITHTSAPPDYNSRFQAASEQGATFDETLAILDKISSSRYRLTQLENEMTTLYEELRELEDRIDGYDHDLFSISLSGTRTTASLSQITELDLASPAMNDLTRDYLDKVEEVEGANGDVEDLENKYLQVSGDATLRGHSFPLSLEVSKLVNGYPRPYAEALTNLHNVRDTLFGIGDQFPEQAHFTEPGYLYELRDALLDNVMDILHEETVLVRVAREDQGPDLVDYQTSNTSRGVRGCGKSFSRQDNLLRHVKKLHGCKDR</sequence>
<accession>A0A1L7XFF5</accession>
<keyword evidence="5" id="KW-1185">Reference proteome</keyword>
<evidence type="ECO:0000256" key="3">
    <source>
        <dbReference type="SAM" id="SignalP"/>
    </source>
</evidence>
<evidence type="ECO:0000313" key="4">
    <source>
        <dbReference type="EMBL" id="CZR63763.1"/>
    </source>
</evidence>
<evidence type="ECO:0000256" key="1">
    <source>
        <dbReference type="SAM" id="Coils"/>
    </source>
</evidence>
<keyword evidence="1" id="KW-0175">Coiled coil</keyword>
<keyword evidence="3" id="KW-0732">Signal</keyword>
<feature type="region of interest" description="Disordered" evidence="2">
    <location>
        <begin position="25"/>
        <end position="45"/>
    </location>
</feature>
<evidence type="ECO:0000313" key="5">
    <source>
        <dbReference type="Proteomes" id="UP000184330"/>
    </source>
</evidence>
<feature type="coiled-coil region" evidence="1">
    <location>
        <begin position="134"/>
        <end position="161"/>
    </location>
</feature>